<dbReference type="Pfam" id="PF16976">
    <property type="entry name" value="RcpC"/>
    <property type="match status" value="1"/>
</dbReference>
<keyword evidence="2" id="KW-0812">Transmembrane</keyword>
<keyword evidence="2" id="KW-1133">Transmembrane helix</keyword>
<dbReference type="EMBL" id="CP002400">
    <property type="protein sequence ID" value="ADU27944.1"/>
    <property type="molecule type" value="Genomic_DNA"/>
</dbReference>
<name>E6U5S7_ETHHY</name>
<gene>
    <name evidence="4" type="ordered locus">Ethha_2449</name>
</gene>
<dbReference type="InterPro" id="IPR031571">
    <property type="entry name" value="RcpC_dom"/>
</dbReference>
<dbReference type="HOGENOM" id="CLU_968888_0_0_9"/>
<dbReference type="Proteomes" id="UP000001551">
    <property type="component" value="Chromosome"/>
</dbReference>
<dbReference type="eggNOG" id="COG3745">
    <property type="taxonomic scope" value="Bacteria"/>
</dbReference>
<feature type="transmembrane region" description="Helical" evidence="2">
    <location>
        <begin position="39"/>
        <end position="60"/>
    </location>
</feature>
<keyword evidence="5" id="KW-1185">Reference proteome</keyword>
<keyword evidence="2" id="KW-0472">Membrane</keyword>
<accession>E6U5S7</accession>
<feature type="region of interest" description="Disordered" evidence="1">
    <location>
        <begin position="1"/>
        <end position="31"/>
    </location>
</feature>
<organism evidence="4 5">
    <name type="scientific">Ethanoligenens harbinense (strain DSM 18485 / JCM 12961 / CGMCC 1.5033 / YUAN-3)</name>
    <dbReference type="NCBI Taxonomy" id="663278"/>
    <lineage>
        <taxon>Bacteria</taxon>
        <taxon>Bacillati</taxon>
        <taxon>Bacillota</taxon>
        <taxon>Clostridia</taxon>
        <taxon>Eubacteriales</taxon>
        <taxon>Oscillospiraceae</taxon>
        <taxon>Ethanoligenens</taxon>
    </lineage>
</organism>
<evidence type="ECO:0000313" key="5">
    <source>
        <dbReference type="Proteomes" id="UP000001551"/>
    </source>
</evidence>
<dbReference type="CDD" id="cd11614">
    <property type="entry name" value="SAF_CpaB_FlgA_like"/>
    <property type="match status" value="1"/>
</dbReference>
<evidence type="ECO:0000313" key="4">
    <source>
        <dbReference type="EMBL" id="ADU27944.1"/>
    </source>
</evidence>
<dbReference type="KEGG" id="eha:Ethha_2449"/>
<evidence type="ECO:0000256" key="2">
    <source>
        <dbReference type="SAM" id="Phobius"/>
    </source>
</evidence>
<evidence type="ECO:0000259" key="3">
    <source>
        <dbReference type="Pfam" id="PF16976"/>
    </source>
</evidence>
<protein>
    <recommendedName>
        <fullName evidence="3">Flp pilus assembly protein RcpC/CpaB domain-containing protein</fullName>
    </recommendedName>
</protein>
<dbReference type="AlphaFoldDB" id="E6U5S7"/>
<sequence length="287" mass="30104">MNEELNKPRQAAKSDNPDGEPDAKERQKRNLDPVAQKRLVASILSIGLAVVVGFGGVFLVNRLTMATVPVVRAKEIIPQGTQITPNMIEVDQVSKYNLQSNVTGNTSLVVGAYATTEIMPQDNITGDKLSKSNPVYTLDTGEMLVSVPVKNLSDALAGQLKAGDIVRVSALVASGSTAGSNNAGGTANQTTTPAELQYVKVAAVAASNGQSAAVSQAQAKTAIGTTTSSNTSNLPASVTLYVNEQQLSRLTQMSQSELTFALVYRGGGTEAKTLLQEQTQLLEGVQK</sequence>
<dbReference type="STRING" id="663278.Ethha_2449"/>
<reference evidence="4 5" key="1">
    <citation type="submission" date="2010-12" db="EMBL/GenBank/DDBJ databases">
        <title>Complete sequence of Ethanoligenens harbinense YUAN-3.</title>
        <authorList>
            <person name="Lucas S."/>
            <person name="Copeland A."/>
            <person name="Lapidus A."/>
            <person name="Cheng J.-F."/>
            <person name="Bruce D."/>
            <person name="Goodwin L."/>
            <person name="Pitluck S."/>
            <person name="Chertkov O."/>
            <person name="Misra M."/>
            <person name="Detter J.C."/>
            <person name="Han C."/>
            <person name="Tapia R."/>
            <person name="Land M."/>
            <person name="Hauser L."/>
            <person name="Jeffries C."/>
            <person name="Kyrpides N."/>
            <person name="Ivanova N."/>
            <person name="Mikhailova N."/>
            <person name="Wang A."/>
            <person name="Mouttaki H."/>
            <person name="He Z."/>
            <person name="Zhou J."/>
            <person name="Hemme C.L."/>
            <person name="Woyke T."/>
        </authorList>
    </citation>
    <scope>NUCLEOTIDE SEQUENCE [LARGE SCALE GENOMIC DNA]</scope>
    <source>
        <strain evidence="5">DSM 18485 / JCM 12961 / CGMCC 1.5033 / YUAN-3</strain>
    </source>
</reference>
<evidence type="ECO:0000256" key="1">
    <source>
        <dbReference type="SAM" id="MobiDB-lite"/>
    </source>
</evidence>
<dbReference type="RefSeq" id="WP_013486287.1">
    <property type="nucleotide sequence ID" value="NC_014828.1"/>
</dbReference>
<proteinExistence type="predicted"/>
<feature type="compositionally biased region" description="Basic and acidic residues" evidence="1">
    <location>
        <begin position="21"/>
        <end position="31"/>
    </location>
</feature>
<feature type="domain" description="Flp pilus assembly protein RcpC/CpaB" evidence="3">
    <location>
        <begin position="137"/>
        <end position="262"/>
    </location>
</feature>